<sequence length="378" mass="41754">MRAEIAAKQAQIQELQKQIAAYNAQLKNAKSQETTLAKQIANMQTQIKKLEADIKLTQTKISATSLKIEELSFDIAARNREIEKQKANLSETIRKINEYDHASPLQLVLASNTFSDFLSEAESIQSLQSGLQAKLDTIQELKSRLETSKAEAQDQKDQLEQLNDELSNRNVLLGNQKKETNSLLTQTKNQEKKYQQILTDLQKQQQQIAKDIYALEDKLRLTIDPSSIPGFRSGVLAWPLKGILTQKYGPTSETGFINDAYNFHNGIDIDANTGDAVSSAGDGIVKAIGDDGKYAYGKWIAIDHQNGLITLYGHFSGYAVSVGQKVKAGQVIGYAGNTGFSTGSHLHFTVYASSTFSVQDKWYGLLPLGGSINPMNYL</sequence>
<dbReference type="InterPro" id="IPR050570">
    <property type="entry name" value="Cell_wall_metabolism_enzyme"/>
</dbReference>
<reference evidence="3 4" key="1">
    <citation type="journal article" date="2016" name="Nat. Commun.">
        <title>Thousands of microbial genomes shed light on interconnected biogeochemical processes in an aquifer system.</title>
        <authorList>
            <person name="Anantharaman K."/>
            <person name="Brown C.T."/>
            <person name="Hug L.A."/>
            <person name="Sharon I."/>
            <person name="Castelle C.J."/>
            <person name="Probst A.J."/>
            <person name="Thomas B.C."/>
            <person name="Singh A."/>
            <person name="Wilkins M.J."/>
            <person name="Karaoz U."/>
            <person name="Brodie E.L."/>
            <person name="Williams K.H."/>
            <person name="Hubbard S.S."/>
            <person name="Banfield J.F."/>
        </authorList>
    </citation>
    <scope>NUCLEOTIDE SEQUENCE [LARGE SCALE GENOMIC DNA]</scope>
</reference>
<keyword evidence="1" id="KW-0175">Coiled coil</keyword>
<dbReference type="EMBL" id="MHMW01000009">
    <property type="protein sequence ID" value="OGZ34449.1"/>
    <property type="molecule type" value="Genomic_DNA"/>
</dbReference>
<dbReference type="SUPFAM" id="SSF51261">
    <property type="entry name" value="Duplicated hybrid motif"/>
    <property type="match status" value="1"/>
</dbReference>
<dbReference type="STRING" id="1801992.A2Y98_03935"/>
<name>A0A1G2F8P9_9BACT</name>
<evidence type="ECO:0000313" key="4">
    <source>
        <dbReference type="Proteomes" id="UP000179099"/>
    </source>
</evidence>
<evidence type="ECO:0000313" key="3">
    <source>
        <dbReference type="EMBL" id="OGZ34449.1"/>
    </source>
</evidence>
<protein>
    <recommendedName>
        <fullName evidence="2">M23ase beta-sheet core domain-containing protein</fullName>
    </recommendedName>
</protein>
<feature type="domain" description="M23ase beta-sheet core" evidence="2">
    <location>
        <begin position="263"/>
        <end position="352"/>
    </location>
</feature>
<comment type="caution">
    <text evidence="3">The sequence shown here is derived from an EMBL/GenBank/DDBJ whole genome shotgun (WGS) entry which is preliminary data.</text>
</comment>
<dbReference type="InterPro" id="IPR011055">
    <property type="entry name" value="Dup_hybrid_motif"/>
</dbReference>
<dbReference type="InterPro" id="IPR016047">
    <property type="entry name" value="M23ase_b-sheet_dom"/>
</dbReference>
<proteinExistence type="predicted"/>
<evidence type="ECO:0000259" key="2">
    <source>
        <dbReference type="Pfam" id="PF01551"/>
    </source>
</evidence>
<dbReference type="AlphaFoldDB" id="A0A1G2F8P9"/>
<dbReference type="Gene3D" id="6.10.250.3150">
    <property type="match status" value="1"/>
</dbReference>
<evidence type="ECO:0000256" key="1">
    <source>
        <dbReference type="SAM" id="Coils"/>
    </source>
</evidence>
<dbReference type="CDD" id="cd12797">
    <property type="entry name" value="M23_peptidase"/>
    <property type="match status" value="1"/>
</dbReference>
<dbReference type="PANTHER" id="PTHR21666">
    <property type="entry name" value="PEPTIDASE-RELATED"/>
    <property type="match status" value="1"/>
</dbReference>
<gene>
    <name evidence="3" type="ORF">A2Y98_03935</name>
</gene>
<organism evidence="3 4">
    <name type="scientific">Candidatus Portnoybacteria bacterium RBG_19FT_COMBO_36_7</name>
    <dbReference type="NCBI Taxonomy" id="1801992"/>
    <lineage>
        <taxon>Bacteria</taxon>
        <taxon>Candidatus Portnoyibacteriota</taxon>
    </lineage>
</organism>
<dbReference type="Proteomes" id="UP000179099">
    <property type="component" value="Unassembled WGS sequence"/>
</dbReference>
<feature type="coiled-coil region" evidence="1">
    <location>
        <begin position="5"/>
        <end position="207"/>
    </location>
</feature>
<dbReference type="PANTHER" id="PTHR21666:SF270">
    <property type="entry name" value="MUREIN HYDROLASE ACTIVATOR ENVC"/>
    <property type="match status" value="1"/>
</dbReference>
<dbReference type="Gene3D" id="2.70.70.10">
    <property type="entry name" value="Glucose Permease (Domain IIA)"/>
    <property type="match status" value="1"/>
</dbReference>
<accession>A0A1G2F8P9</accession>
<dbReference type="GO" id="GO:0004222">
    <property type="term" value="F:metalloendopeptidase activity"/>
    <property type="evidence" value="ECO:0007669"/>
    <property type="project" value="TreeGrafter"/>
</dbReference>
<dbReference type="Pfam" id="PF01551">
    <property type="entry name" value="Peptidase_M23"/>
    <property type="match status" value="1"/>
</dbReference>